<dbReference type="EC" id="3.1.1.24" evidence="2"/>
<dbReference type="InterPro" id="IPR050228">
    <property type="entry name" value="Carboxylesterase_BioH"/>
</dbReference>
<sequence length="239" mass="26381">MAETHTNTLMLLPGLLCDDAVWREQAEALDNWHCQIVDYGSADTITAMADIVLRQAPARFALAGHSMGGRVALEVIRQAPERVSRIALLDTGYEGRPSGEAGEPERTKRMALLAQARTEGMRAMGEVWSRGMVHPDRLSDTALMESILAMIERKTPDLFAAQINALLNRPDATAVLRALRCPTLLMVGRQDSWSPVERHEEMARLAPDSVLQVIEDAGHMSTMEQPQAVSAMLRQWLAS</sequence>
<dbReference type="PRINTS" id="PR00111">
    <property type="entry name" value="ABHYDROLASE"/>
</dbReference>
<evidence type="ECO:0000313" key="3">
    <source>
        <dbReference type="Proteomes" id="UP000028252"/>
    </source>
</evidence>
<dbReference type="RefSeq" id="WP_036184008.1">
    <property type="nucleotide sequence ID" value="NZ_JMQN01000013.1"/>
</dbReference>
<gene>
    <name evidence="2" type="ORF">ADIMK_0864</name>
</gene>
<proteinExistence type="predicted"/>
<dbReference type="InterPro" id="IPR000073">
    <property type="entry name" value="AB_hydrolase_1"/>
</dbReference>
<dbReference type="eggNOG" id="COG2267">
    <property type="taxonomic scope" value="Bacteria"/>
</dbReference>
<organism evidence="2 3">
    <name type="scientific">Marinobacterium lacunae</name>
    <dbReference type="NCBI Taxonomy" id="1232683"/>
    <lineage>
        <taxon>Bacteria</taxon>
        <taxon>Pseudomonadati</taxon>
        <taxon>Pseudomonadota</taxon>
        <taxon>Gammaproteobacteria</taxon>
        <taxon>Oceanospirillales</taxon>
        <taxon>Oceanospirillaceae</taxon>
        <taxon>Marinobacterium</taxon>
    </lineage>
</organism>
<dbReference type="Gene3D" id="3.40.50.1820">
    <property type="entry name" value="alpha/beta hydrolase"/>
    <property type="match status" value="1"/>
</dbReference>
<dbReference type="PANTHER" id="PTHR43194:SF2">
    <property type="entry name" value="PEROXISOMAL MEMBRANE PROTEIN LPX1"/>
    <property type="match status" value="1"/>
</dbReference>
<dbReference type="InterPro" id="IPR029058">
    <property type="entry name" value="AB_hydrolase_fold"/>
</dbReference>
<dbReference type="SUPFAM" id="SSF53474">
    <property type="entry name" value="alpha/beta-Hydrolases"/>
    <property type="match status" value="1"/>
</dbReference>
<dbReference type="EMBL" id="JMQN01000013">
    <property type="protein sequence ID" value="KEA65162.1"/>
    <property type="molecule type" value="Genomic_DNA"/>
</dbReference>
<name>A0A081G307_9GAMM</name>
<evidence type="ECO:0000313" key="2">
    <source>
        <dbReference type="EMBL" id="KEA65162.1"/>
    </source>
</evidence>
<dbReference type="PANTHER" id="PTHR43194">
    <property type="entry name" value="HYDROLASE ALPHA/BETA FOLD FAMILY"/>
    <property type="match status" value="1"/>
</dbReference>
<dbReference type="OrthoDB" id="2086224at2"/>
<protein>
    <submittedName>
        <fullName evidence="2">Beta-ketoadipate enol-lactone hydrolase</fullName>
        <ecNumber evidence="2">3.1.1.24</ecNumber>
    </submittedName>
</protein>
<keyword evidence="2" id="KW-0378">Hydrolase</keyword>
<dbReference type="PATRIC" id="fig|1232683.4.peg.856"/>
<keyword evidence="3" id="KW-1185">Reference proteome</keyword>
<evidence type="ECO:0000259" key="1">
    <source>
        <dbReference type="Pfam" id="PF12697"/>
    </source>
</evidence>
<reference evidence="2 3" key="1">
    <citation type="submission" date="2014-04" db="EMBL/GenBank/DDBJ databases">
        <title>Marinobacterium kochiensis sp. nov., isolated from sediment sample collected from Kochi backwaters in Kerala, India.</title>
        <authorList>
            <person name="Singh A."/>
            <person name="Pinnaka A.K."/>
        </authorList>
    </citation>
    <scope>NUCLEOTIDE SEQUENCE [LARGE SCALE GENOMIC DNA]</scope>
    <source>
        <strain evidence="2 3">AK27</strain>
    </source>
</reference>
<dbReference type="Pfam" id="PF12697">
    <property type="entry name" value="Abhydrolase_6"/>
    <property type="match status" value="1"/>
</dbReference>
<accession>A0A081G307</accession>
<comment type="caution">
    <text evidence="2">The sequence shown here is derived from an EMBL/GenBank/DDBJ whole genome shotgun (WGS) entry which is preliminary data.</text>
</comment>
<feature type="domain" description="AB hydrolase-1" evidence="1">
    <location>
        <begin position="39"/>
        <end position="230"/>
    </location>
</feature>
<dbReference type="STRING" id="1232683.ADIMK_0864"/>
<dbReference type="Proteomes" id="UP000028252">
    <property type="component" value="Unassembled WGS sequence"/>
</dbReference>
<dbReference type="GO" id="GO:0047570">
    <property type="term" value="F:3-oxoadipate enol-lactonase activity"/>
    <property type="evidence" value="ECO:0007669"/>
    <property type="project" value="UniProtKB-EC"/>
</dbReference>
<dbReference type="AlphaFoldDB" id="A0A081G307"/>